<evidence type="ECO:0000256" key="1">
    <source>
        <dbReference type="SAM" id="MobiDB-lite"/>
    </source>
</evidence>
<feature type="non-terminal residue" evidence="2">
    <location>
        <position position="215"/>
    </location>
</feature>
<comment type="caution">
    <text evidence="2">The sequence shown here is derived from an EMBL/GenBank/DDBJ whole genome shotgun (WGS) entry which is preliminary data.</text>
</comment>
<accession>A0AAV9ZPG0</accession>
<feature type="compositionally biased region" description="Low complexity" evidence="1">
    <location>
        <begin position="191"/>
        <end position="215"/>
    </location>
</feature>
<dbReference type="Proteomes" id="UP001362999">
    <property type="component" value="Unassembled WGS sequence"/>
</dbReference>
<protein>
    <submittedName>
        <fullName evidence="2">Uncharacterized protein</fullName>
    </submittedName>
</protein>
<gene>
    <name evidence="2" type="ORF">R3P38DRAFT_3291127</name>
</gene>
<proteinExistence type="predicted"/>
<sequence>MHLPNFSPWPVALVRVCFDSLVMLDIMTLVQVLSQLSSLEDLQLHVHSCQSLAAPIIAPSAVLQGLKHLNCRYINDQQFFAWFISISPKPSLVSLSLGKRMFPHNPGALQLIRSASATLQVFGTDAILRQEVAPIATSGSSPLRMTIPLWYQVTRSGDAKADPGQRAARVKHKARGGYPQLNHAPTGTPLSSDAGDGPQAAAPTAPAISPASTVA</sequence>
<name>A0AAV9ZPG0_9AGAR</name>
<keyword evidence="3" id="KW-1185">Reference proteome</keyword>
<dbReference type="AlphaFoldDB" id="A0AAV9ZPG0"/>
<feature type="region of interest" description="Disordered" evidence="1">
    <location>
        <begin position="158"/>
        <end position="215"/>
    </location>
</feature>
<organism evidence="2 3">
    <name type="scientific">Favolaschia claudopus</name>
    <dbReference type="NCBI Taxonomy" id="2862362"/>
    <lineage>
        <taxon>Eukaryota</taxon>
        <taxon>Fungi</taxon>
        <taxon>Dikarya</taxon>
        <taxon>Basidiomycota</taxon>
        <taxon>Agaricomycotina</taxon>
        <taxon>Agaricomycetes</taxon>
        <taxon>Agaricomycetidae</taxon>
        <taxon>Agaricales</taxon>
        <taxon>Marasmiineae</taxon>
        <taxon>Mycenaceae</taxon>
        <taxon>Favolaschia</taxon>
    </lineage>
</organism>
<dbReference type="EMBL" id="JAWWNJ010000123">
    <property type="protein sequence ID" value="KAK6988334.1"/>
    <property type="molecule type" value="Genomic_DNA"/>
</dbReference>
<reference evidence="2 3" key="1">
    <citation type="journal article" date="2024" name="J Genomics">
        <title>Draft genome sequencing and assembly of Favolaschia claudopus CIRM-BRFM 2984 isolated from oak limbs.</title>
        <authorList>
            <person name="Navarro D."/>
            <person name="Drula E."/>
            <person name="Chaduli D."/>
            <person name="Cazenave R."/>
            <person name="Ahrendt S."/>
            <person name="Wang J."/>
            <person name="Lipzen A."/>
            <person name="Daum C."/>
            <person name="Barry K."/>
            <person name="Grigoriev I.V."/>
            <person name="Favel A."/>
            <person name="Rosso M.N."/>
            <person name="Martin F."/>
        </authorList>
    </citation>
    <scope>NUCLEOTIDE SEQUENCE [LARGE SCALE GENOMIC DNA]</scope>
    <source>
        <strain evidence="2 3">CIRM-BRFM 2984</strain>
    </source>
</reference>
<evidence type="ECO:0000313" key="3">
    <source>
        <dbReference type="Proteomes" id="UP001362999"/>
    </source>
</evidence>
<evidence type="ECO:0000313" key="2">
    <source>
        <dbReference type="EMBL" id="KAK6988334.1"/>
    </source>
</evidence>